<dbReference type="STRING" id="1618387.UW44_C0002G0019"/>
<dbReference type="Gene3D" id="3.90.20.20">
    <property type="match status" value="1"/>
</dbReference>
<feature type="coiled-coil region" evidence="5">
    <location>
        <begin position="6"/>
        <end position="47"/>
    </location>
</feature>
<dbReference type="InterPro" id="IPR009012">
    <property type="entry name" value="GrpE_head"/>
</dbReference>
<comment type="subunit">
    <text evidence="3">Homodimer.</text>
</comment>
<dbReference type="InterPro" id="IPR013805">
    <property type="entry name" value="GrpE_CC"/>
</dbReference>
<dbReference type="PRINTS" id="PR00773">
    <property type="entry name" value="GRPEPROTEIN"/>
</dbReference>
<accession>A0A0G1I0K1</accession>
<evidence type="ECO:0000256" key="1">
    <source>
        <dbReference type="ARBA" id="ARBA00009054"/>
    </source>
</evidence>
<dbReference type="GO" id="GO:0006457">
    <property type="term" value="P:protein folding"/>
    <property type="evidence" value="ECO:0007669"/>
    <property type="project" value="InterPro"/>
</dbReference>
<keyword evidence="2 3" id="KW-0143">Chaperone</keyword>
<evidence type="ECO:0000256" key="2">
    <source>
        <dbReference type="ARBA" id="ARBA00023186"/>
    </source>
</evidence>
<comment type="subcellular location">
    <subcellularLocation>
        <location evidence="3">Cytoplasm</location>
    </subcellularLocation>
</comment>
<dbReference type="HAMAP" id="MF_01151">
    <property type="entry name" value="GrpE"/>
    <property type="match status" value="1"/>
</dbReference>
<evidence type="ECO:0000313" key="7">
    <source>
        <dbReference type="Proteomes" id="UP000034006"/>
    </source>
</evidence>
<comment type="caution">
    <text evidence="6">The sequence shown here is derived from an EMBL/GenBank/DDBJ whole genome shotgun (WGS) entry which is preliminary data.</text>
</comment>
<evidence type="ECO:0000256" key="3">
    <source>
        <dbReference type="HAMAP-Rule" id="MF_01151"/>
    </source>
</evidence>
<dbReference type="GO" id="GO:0000774">
    <property type="term" value="F:adenyl-nucleotide exchange factor activity"/>
    <property type="evidence" value="ECO:0007669"/>
    <property type="project" value="InterPro"/>
</dbReference>
<dbReference type="PANTHER" id="PTHR21237">
    <property type="entry name" value="GRPE PROTEIN"/>
    <property type="match status" value="1"/>
</dbReference>
<sequence length="151" mass="17327">MVKKTSLKKTEEFVELKSRIEELENNYKRVLADYQNQQRRYKEQESTLIKMASASLIEKLLLNMDALEMAQAHLKDPGLKIIIDQFNSTLSQEGLSLIESDRKEFDPLIMDCTEVVPGKKDKVIETVSRGYYLFDKVLRPAKVKVGSGITN</sequence>
<evidence type="ECO:0000256" key="4">
    <source>
        <dbReference type="RuleBase" id="RU004478"/>
    </source>
</evidence>
<dbReference type="SUPFAM" id="SSF51064">
    <property type="entry name" value="Head domain of nucleotide exchange factor GrpE"/>
    <property type="match status" value="1"/>
</dbReference>
<dbReference type="Gene3D" id="2.30.22.10">
    <property type="entry name" value="Head domain of nucleotide exchange factor GrpE"/>
    <property type="match status" value="1"/>
</dbReference>
<dbReference type="PANTHER" id="PTHR21237:SF23">
    <property type="entry name" value="GRPE PROTEIN HOMOLOG, MITOCHONDRIAL"/>
    <property type="match status" value="1"/>
</dbReference>
<comment type="function">
    <text evidence="3">Participates actively in the response to hyperosmotic and heat shock by preventing the aggregation of stress-denatured proteins, in association with DnaK and GrpE. It is the nucleotide exchange factor for DnaK and may function as a thermosensor. Unfolded proteins bind initially to DnaJ; upon interaction with the DnaJ-bound protein, DnaK hydrolyzes its bound ATP, resulting in the formation of a stable complex. GrpE releases ADP from DnaK; ATP binding to DnaK triggers the release of the substrate protein, thus completing the reaction cycle. Several rounds of ATP-dependent interactions between DnaJ, DnaK and GrpE are required for fully efficient folding.</text>
</comment>
<organism evidence="6 7">
    <name type="scientific">Candidatus Collierbacteria bacterium GW2011_GWB2_44_22</name>
    <dbReference type="NCBI Taxonomy" id="1618387"/>
    <lineage>
        <taxon>Bacteria</taxon>
        <taxon>Candidatus Collieribacteriota</taxon>
    </lineage>
</organism>
<dbReference type="Proteomes" id="UP000034006">
    <property type="component" value="Unassembled WGS sequence"/>
</dbReference>
<keyword evidence="3" id="KW-0963">Cytoplasm</keyword>
<evidence type="ECO:0000256" key="5">
    <source>
        <dbReference type="SAM" id="Coils"/>
    </source>
</evidence>
<dbReference type="SUPFAM" id="SSF58014">
    <property type="entry name" value="Coiled-coil domain of nucleotide exchange factor GrpE"/>
    <property type="match status" value="1"/>
</dbReference>
<dbReference type="GO" id="GO:0042803">
    <property type="term" value="F:protein homodimerization activity"/>
    <property type="evidence" value="ECO:0007669"/>
    <property type="project" value="InterPro"/>
</dbReference>
<name>A0A0G1I0K1_9BACT</name>
<evidence type="ECO:0000313" key="6">
    <source>
        <dbReference type="EMBL" id="KKT52353.1"/>
    </source>
</evidence>
<dbReference type="InterPro" id="IPR000740">
    <property type="entry name" value="GrpE"/>
</dbReference>
<dbReference type="EMBL" id="LCIH01000002">
    <property type="protein sequence ID" value="KKT52353.1"/>
    <property type="molecule type" value="Genomic_DNA"/>
</dbReference>
<dbReference type="GO" id="GO:0005737">
    <property type="term" value="C:cytoplasm"/>
    <property type="evidence" value="ECO:0007669"/>
    <property type="project" value="UniProtKB-SubCell"/>
</dbReference>
<dbReference type="AlphaFoldDB" id="A0A0G1I0K1"/>
<gene>
    <name evidence="3" type="primary">grpE</name>
    <name evidence="6" type="ORF">UW44_C0002G0019</name>
</gene>
<protein>
    <recommendedName>
        <fullName evidence="3">Protein GrpE</fullName>
    </recommendedName>
    <alternativeName>
        <fullName evidence="3">HSP-70 cofactor</fullName>
    </alternativeName>
</protein>
<reference evidence="6 7" key="1">
    <citation type="journal article" date="2015" name="Nature">
        <title>rRNA introns, odd ribosomes, and small enigmatic genomes across a large radiation of phyla.</title>
        <authorList>
            <person name="Brown C.T."/>
            <person name="Hug L.A."/>
            <person name="Thomas B.C."/>
            <person name="Sharon I."/>
            <person name="Castelle C.J."/>
            <person name="Singh A."/>
            <person name="Wilkins M.J."/>
            <person name="Williams K.H."/>
            <person name="Banfield J.F."/>
        </authorList>
    </citation>
    <scope>NUCLEOTIDE SEQUENCE [LARGE SCALE GENOMIC DNA]</scope>
</reference>
<proteinExistence type="inferred from homology"/>
<comment type="similarity">
    <text evidence="1 3 4">Belongs to the GrpE family.</text>
</comment>
<dbReference type="GO" id="GO:0051082">
    <property type="term" value="F:unfolded protein binding"/>
    <property type="evidence" value="ECO:0007669"/>
    <property type="project" value="TreeGrafter"/>
</dbReference>
<keyword evidence="3" id="KW-0346">Stress response</keyword>
<dbReference type="Pfam" id="PF01025">
    <property type="entry name" value="GrpE"/>
    <property type="match status" value="1"/>
</dbReference>
<dbReference type="GO" id="GO:0051087">
    <property type="term" value="F:protein-folding chaperone binding"/>
    <property type="evidence" value="ECO:0007669"/>
    <property type="project" value="InterPro"/>
</dbReference>
<keyword evidence="5" id="KW-0175">Coiled coil</keyword>